<feature type="transmembrane region" description="Helical" evidence="3">
    <location>
        <begin position="93"/>
        <end position="112"/>
    </location>
</feature>
<feature type="region of interest" description="Disordered" evidence="2">
    <location>
        <begin position="208"/>
        <end position="242"/>
    </location>
</feature>
<dbReference type="AlphaFoldDB" id="A0ABD0T8N9"/>
<dbReference type="Pfam" id="PF07690">
    <property type="entry name" value="MFS_1"/>
    <property type="match status" value="1"/>
</dbReference>
<dbReference type="PANTHER" id="PTHR11360:SF8">
    <property type="entry name" value="BCDNA.LD28120-RELATED"/>
    <property type="match status" value="1"/>
</dbReference>
<feature type="compositionally biased region" description="Polar residues" evidence="2">
    <location>
        <begin position="306"/>
        <end position="364"/>
    </location>
</feature>
<dbReference type="SUPFAM" id="SSF103473">
    <property type="entry name" value="MFS general substrate transporter"/>
    <property type="match status" value="1"/>
</dbReference>
<feature type="compositionally biased region" description="Basic and acidic residues" evidence="2">
    <location>
        <begin position="482"/>
        <end position="496"/>
    </location>
</feature>
<dbReference type="Proteomes" id="UP001549920">
    <property type="component" value="Unassembled WGS sequence"/>
</dbReference>
<keyword evidence="3" id="KW-0812">Transmembrane</keyword>
<feature type="region of interest" description="Disordered" evidence="2">
    <location>
        <begin position="468"/>
        <end position="508"/>
    </location>
</feature>
<feature type="transmembrane region" description="Helical" evidence="3">
    <location>
        <begin position="592"/>
        <end position="616"/>
    </location>
</feature>
<evidence type="ECO:0000313" key="4">
    <source>
        <dbReference type="EMBL" id="KAL0839738.1"/>
    </source>
</evidence>
<dbReference type="InterPro" id="IPR036259">
    <property type="entry name" value="MFS_trans_sf"/>
</dbReference>
<keyword evidence="3" id="KW-0472">Membrane</keyword>
<feature type="transmembrane region" description="Helical" evidence="3">
    <location>
        <begin position="628"/>
        <end position="647"/>
    </location>
</feature>
<accession>A0ABD0T8N9</accession>
<dbReference type="Gene3D" id="1.20.1250.20">
    <property type="entry name" value="MFS general substrate transporter like domains"/>
    <property type="match status" value="2"/>
</dbReference>
<dbReference type="EMBL" id="JBEDNZ010000008">
    <property type="protein sequence ID" value="KAL0839738.1"/>
    <property type="molecule type" value="Genomic_DNA"/>
</dbReference>
<dbReference type="Proteomes" id="UP001549921">
    <property type="component" value="Unassembled WGS sequence"/>
</dbReference>
<feature type="transmembrane region" description="Helical" evidence="3">
    <location>
        <begin position="118"/>
        <end position="144"/>
    </location>
</feature>
<feature type="coiled-coil region" evidence="1">
    <location>
        <begin position="519"/>
        <end position="578"/>
    </location>
</feature>
<feature type="region of interest" description="Disordered" evidence="2">
    <location>
        <begin position="290"/>
        <end position="364"/>
    </location>
</feature>
<dbReference type="InterPro" id="IPR011701">
    <property type="entry name" value="MFS"/>
</dbReference>
<feature type="transmembrane region" description="Helical" evidence="3">
    <location>
        <begin position="717"/>
        <end position="739"/>
    </location>
</feature>
<feature type="transmembrane region" description="Helical" evidence="3">
    <location>
        <begin position="23"/>
        <end position="42"/>
    </location>
</feature>
<reference evidence="6 7" key="1">
    <citation type="submission" date="2024-06" db="EMBL/GenBank/DDBJ databases">
        <title>A chromosome-level genome assembly of beet webworm, Loxostege sticticalis.</title>
        <authorList>
            <person name="Zhang Y."/>
        </authorList>
    </citation>
    <scope>NUCLEOTIDE SEQUENCE [LARGE SCALE GENOMIC DNA]</scope>
    <source>
        <strain evidence="5">AQ026</strain>
        <strain evidence="4">AQ028</strain>
        <tissue evidence="4">Male pupae</tissue>
        <tissue evidence="5">Whole body</tissue>
    </source>
</reference>
<evidence type="ECO:0000256" key="2">
    <source>
        <dbReference type="SAM" id="MobiDB-lite"/>
    </source>
</evidence>
<dbReference type="EMBL" id="JBEUOH010000008">
    <property type="protein sequence ID" value="KAL0884090.1"/>
    <property type="molecule type" value="Genomic_DNA"/>
</dbReference>
<dbReference type="FunFam" id="1.20.1250.20:FF:000383">
    <property type="entry name" value="Blast:Monocarboxylate transporter 13"/>
    <property type="match status" value="1"/>
</dbReference>
<evidence type="ECO:0000256" key="1">
    <source>
        <dbReference type="SAM" id="Coils"/>
    </source>
</evidence>
<name>A0ABD0T8N9_LOXSC</name>
<feature type="compositionally biased region" description="Basic and acidic residues" evidence="2">
    <location>
        <begin position="208"/>
        <end position="223"/>
    </location>
</feature>
<evidence type="ECO:0000313" key="7">
    <source>
        <dbReference type="Proteomes" id="UP001549921"/>
    </source>
</evidence>
<organism evidence="4 7">
    <name type="scientific">Loxostege sticticalis</name>
    <name type="common">Beet webworm moth</name>
    <dbReference type="NCBI Taxonomy" id="481309"/>
    <lineage>
        <taxon>Eukaryota</taxon>
        <taxon>Metazoa</taxon>
        <taxon>Ecdysozoa</taxon>
        <taxon>Arthropoda</taxon>
        <taxon>Hexapoda</taxon>
        <taxon>Insecta</taxon>
        <taxon>Pterygota</taxon>
        <taxon>Neoptera</taxon>
        <taxon>Endopterygota</taxon>
        <taxon>Lepidoptera</taxon>
        <taxon>Glossata</taxon>
        <taxon>Ditrysia</taxon>
        <taxon>Pyraloidea</taxon>
        <taxon>Crambidae</taxon>
        <taxon>Pyraustinae</taxon>
        <taxon>Loxostege</taxon>
    </lineage>
</organism>
<protein>
    <recommendedName>
        <fullName evidence="8">Monocarboxylate transporter 9</fullName>
    </recommendedName>
</protein>
<feature type="transmembrane region" description="Helical" evidence="3">
    <location>
        <begin position="745"/>
        <end position="765"/>
    </location>
</feature>
<evidence type="ECO:0008006" key="8">
    <source>
        <dbReference type="Google" id="ProtNLM"/>
    </source>
</evidence>
<proteinExistence type="predicted"/>
<feature type="transmembrane region" description="Helical" evidence="3">
    <location>
        <begin position="683"/>
        <end position="705"/>
    </location>
</feature>
<sequence>MAKSVKNTKLKKDGEFIPPDGGWGWMIIFAAGFSNLSALPVLQQFGLLFRDKFARLGITSSQTTTIINMNSALTSCVGLANGPVFKTFSYRQVSLTGATVVFIALMLTTYSYNFMSYLVSFSILYGAGYGISSSANALALNTYWKKRRRLATSLSWTTTGLGPMLWPHIITGLFALFGETGTILIISGISLHAIACALLLQPVEWHSKNPEEEKPADEKKLLDNDINGKPIDNDKNNPESGYFSQVSKLKNLSAFSSQYLYNEDDAINTGYEITDPGIPMMLRANDGYFSQSRQSRSRLSSREGSNKNSRLNSKKPSMTNLTENRSRKSSTLYLNESKKNSSANLESKKPSMTNLTENRSRKSSTLYLNESKKNSSANLGALAIQDREVRETYKPKRKTSITLDAQIEESEIEDCPTLKAPQDLKADEKAVVENIDPEKAKFIADRAEKHLATSKSIKSFRMDGQYGEKYSKDNHSNVSYKNQDENDEKKYLKDNHSNQSYRTRHRRKSNNFNYESEVLKQASLKLEQYLKDNEDTKTQADKIKLLINGPDDENDEVFDEKKEENEEEEEKLTFCQKVAIFFDLDLLKDTTFINLMLGITLANFNELNFSILTPFILGDYGLSKPEVAFFMSLLAGVDLCVRFCIPFVAGKIGWDNNSFFLFGVLTMAMGRVVLSMWQSYQVVLLVAVMIGFGKGLRTVFMALVIPTHVPLHKLPGASGIQLLTAGIVYLTLGPFVGWIKDNASTAVTLHCLNIFTWLTAVSWGLEKIIRTRKQKNSTEELVKA</sequence>
<keyword evidence="1" id="KW-0175">Coiled coil</keyword>
<keyword evidence="3" id="KW-1133">Transmembrane helix</keyword>
<dbReference type="InterPro" id="IPR050327">
    <property type="entry name" value="Proton-linked_MCT"/>
</dbReference>
<evidence type="ECO:0000313" key="6">
    <source>
        <dbReference type="Proteomes" id="UP001549920"/>
    </source>
</evidence>
<feature type="transmembrane region" description="Helical" evidence="3">
    <location>
        <begin position="183"/>
        <end position="200"/>
    </location>
</feature>
<gene>
    <name evidence="5" type="ORF">ABMA27_016109</name>
    <name evidence="4" type="ORF">ABMA28_016380</name>
</gene>
<keyword evidence="6" id="KW-1185">Reference proteome</keyword>
<feature type="transmembrane region" description="Helical" evidence="3">
    <location>
        <begin position="156"/>
        <end position="177"/>
    </location>
</feature>
<evidence type="ECO:0000313" key="5">
    <source>
        <dbReference type="EMBL" id="KAL0884090.1"/>
    </source>
</evidence>
<comment type="caution">
    <text evidence="4">The sequence shown here is derived from an EMBL/GenBank/DDBJ whole genome shotgun (WGS) entry which is preliminary data.</text>
</comment>
<dbReference type="PANTHER" id="PTHR11360">
    <property type="entry name" value="MONOCARBOXYLATE TRANSPORTER"/>
    <property type="match status" value="1"/>
</dbReference>
<feature type="transmembrane region" description="Helical" evidence="3">
    <location>
        <begin position="659"/>
        <end position="677"/>
    </location>
</feature>
<evidence type="ECO:0000256" key="3">
    <source>
        <dbReference type="SAM" id="Phobius"/>
    </source>
</evidence>